<feature type="domain" description="DUF58" evidence="1">
    <location>
        <begin position="183"/>
        <end position="291"/>
    </location>
</feature>
<dbReference type="Pfam" id="PF01882">
    <property type="entry name" value="DUF58"/>
    <property type="match status" value="1"/>
</dbReference>
<dbReference type="PANTHER" id="PTHR34351">
    <property type="entry name" value="SLR1927 PROTEIN-RELATED"/>
    <property type="match status" value="1"/>
</dbReference>
<accession>A0A1M6NE48</accession>
<proteinExistence type="predicted"/>
<reference evidence="2 3" key="1">
    <citation type="submission" date="2016-11" db="EMBL/GenBank/DDBJ databases">
        <authorList>
            <person name="Jaros S."/>
            <person name="Januszkiewicz K."/>
            <person name="Wedrychowicz H."/>
        </authorList>
    </citation>
    <scope>NUCLEOTIDE SEQUENCE [LARGE SCALE GENOMIC DNA]</scope>
    <source>
        <strain evidence="2 3">DSM 3090</strain>
    </source>
</reference>
<dbReference type="RefSeq" id="WP_072903374.1">
    <property type="nucleotide sequence ID" value="NZ_FRAD01000010.1"/>
</dbReference>
<evidence type="ECO:0000313" key="3">
    <source>
        <dbReference type="Proteomes" id="UP000183952"/>
    </source>
</evidence>
<dbReference type="InterPro" id="IPR002881">
    <property type="entry name" value="DUF58"/>
</dbReference>
<organism evidence="2 3">
    <name type="scientific">Hathewaya proteolytica DSM 3090</name>
    <dbReference type="NCBI Taxonomy" id="1121331"/>
    <lineage>
        <taxon>Bacteria</taxon>
        <taxon>Bacillati</taxon>
        <taxon>Bacillota</taxon>
        <taxon>Clostridia</taxon>
        <taxon>Eubacteriales</taxon>
        <taxon>Clostridiaceae</taxon>
        <taxon>Hathewaya</taxon>
    </lineage>
</organism>
<name>A0A1M6NE48_9CLOT</name>
<dbReference type="Proteomes" id="UP000183952">
    <property type="component" value="Unassembled WGS sequence"/>
</dbReference>
<dbReference type="EMBL" id="FRAD01000010">
    <property type="protein sequence ID" value="SHJ93970.1"/>
    <property type="molecule type" value="Genomic_DNA"/>
</dbReference>
<dbReference type="OrthoDB" id="9789943at2"/>
<keyword evidence="3" id="KW-1185">Reference proteome</keyword>
<dbReference type="PANTHER" id="PTHR34351:SF2">
    <property type="entry name" value="DUF58 DOMAIN-CONTAINING PROTEIN"/>
    <property type="match status" value="1"/>
</dbReference>
<dbReference type="STRING" id="1121331.SAMN02745248_01361"/>
<protein>
    <recommendedName>
        <fullName evidence="1">DUF58 domain-containing protein</fullName>
    </recommendedName>
</protein>
<evidence type="ECO:0000313" key="2">
    <source>
        <dbReference type="EMBL" id="SHJ93970.1"/>
    </source>
</evidence>
<evidence type="ECO:0000259" key="1">
    <source>
        <dbReference type="Pfam" id="PF01882"/>
    </source>
</evidence>
<gene>
    <name evidence="2" type="ORF">SAMN02745248_01361</name>
</gene>
<dbReference type="AlphaFoldDB" id="A0A1M6NE48"/>
<sequence>MNLMVVCFVILLACIADKILLKLMSKNMRVSRTAQGRRRVYRGEYFQIKTTFENCKKIPIPIAYVIEDCPQGLSYVLDNGDNEIFESDRSVSKYSLNAFEKRSKLVTIKAKERGIYTFSSINTVLGDLLGLYNINIFNNDYVEFVVYPKITHLGNYEFKSRSSFGEIPIRNWIYNDNFLIKGIRQYTTNDRMKDVHWKVSARMGRLMVKETECTTDRSLMVYLNVGNKGEYDCKLDNNDFEKAIEICASIIVQCNIDGISVGMGTNSNIIMGDSIKTSEILPNQGNKAKLLELCSSIYLSVKFDFGEYIKNNIDRFRIDTTYLFVCKKIKEEDAAMLSFLAMKGIIIYVMDIGSKNEVPYIDGIEIIRFRGEKNYE</sequence>